<evidence type="ECO:0000313" key="3">
    <source>
        <dbReference type="Proteomes" id="UP000297299"/>
    </source>
</evidence>
<reference evidence="2 3" key="1">
    <citation type="submission" date="2017-11" db="EMBL/GenBank/DDBJ databases">
        <title>Comparative genomics of Botrytis spp.</title>
        <authorList>
            <person name="Valero-Jimenez C.A."/>
            <person name="Tapia P."/>
            <person name="Veloso J."/>
            <person name="Silva-Moreno E."/>
            <person name="Staats M."/>
            <person name="Valdes J.H."/>
            <person name="Van Kan J.A.L."/>
        </authorList>
    </citation>
    <scope>NUCLEOTIDE SEQUENCE [LARGE SCALE GENOMIC DNA]</scope>
    <source>
        <strain evidence="2 3">MUCL2830</strain>
    </source>
</reference>
<organism evidence="2 3">
    <name type="scientific">Botryotinia calthae</name>
    <dbReference type="NCBI Taxonomy" id="38488"/>
    <lineage>
        <taxon>Eukaryota</taxon>
        <taxon>Fungi</taxon>
        <taxon>Dikarya</taxon>
        <taxon>Ascomycota</taxon>
        <taxon>Pezizomycotina</taxon>
        <taxon>Leotiomycetes</taxon>
        <taxon>Helotiales</taxon>
        <taxon>Sclerotiniaceae</taxon>
        <taxon>Botryotinia</taxon>
    </lineage>
</organism>
<feature type="region of interest" description="Disordered" evidence="1">
    <location>
        <begin position="1"/>
        <end position="21"/>
    </location>
</feature>
<accession>A0A4Y8DC13</accession>
<evidence type="ECO:0000256" key="1">
    <source>
        <dbReference type="SAM" id="MobiDB-lite"/>
    </source>
</evidence>
<dbReference type="AlphaFoldDB" id="A0A4Y8DC13"/>
<name>A0A4Y8DC13_9HELO</name>
<keyword evidence="3" id="KW-1185">Reference proteome</keyword>
<evidence type="ECO:0000313" key="2">
    <source>
        <dbReference type="EMBL" id="TEY79891.1"/>
    </source>
</evidence>
<dbReference type="OrthoDB" id="3550259at2759"/>
<protein>
    <submittedName>
        <fullName evidence="2">Uncharacterized protein</fullName>
    </submittedName>
</protein>
<sequence length="230" mass="26417">MSVQKPHKLQKSKRKQPSTILKRPLSSITLSLARFKKRRPSSSRTKARSPVITAALRNISDPGQNRVPTGVFIEIKEYSPALEISIRPITATNPETKYTSRWSSRTTVTSSLPSVINMETDMYIPREFLQPISSLSSDLSSDEELQGRNIDFPTKLPELQRMNMQDNFIKSLIIKLTRERRETKLVLRGSKRHRCLATVKRVMDSGWIIQSQVLDKLKRGRKRKLDEQST</sequence>
<dbReference type="Proteomes" id="UP000297299">
    <property type="component" value="Unassembled WGS sequence"/>
</dbReference>
<comment type="caution">
    <text evidence="2">The sequence shown here is derived from an EMBL/GenBank/DDBJ whole genome shotgun (WGS) entry which is preliminary data.</text>
</comment>
<feature type="compositionally biased region" description="Basic residues" evidence="1">
    <location>
        <begin position="1"/>
        <end position="16"/>
    </location>
</feature>
<gene>
    <name evidence="2" type="ORF">BOTCAL_0040g00060</name>
</gene>
<proteinExistence type="predicted"/>
<dbReference type="EMBL" id="PHWZ01000040">
    <property type="protein sequence ID" value="TEY79891.1"/>
    <property type="molecule type" value="Genomic_DNA"/>
</dbReference>